<evidence type="ECO:0000256" key="1">
    <source>
        <dbReference type="SAM" id="MobiDB-lite"/>
    </source>
</evidence>
<dbReference type="EMBL" id="ASPP01006132">
    <property type="protein sequence ID" value="ETO29297.1"/>
    <property type="molecule type" value="Genomic_DNA"/>
</dbReference>
<dbReference type="Pfam" id="PF23602">
    <property type="entry name" value="CS_DNAAF11_C"/>
    <property type="match status" value="1"/>
</dbReference>
<feature type="domain" description="Dynein axonemal assembly factor 11-like CS" evidence="3">
    <location>
        <begin position="94"/>
        <end position="168"/>
    </location>
</feature>
<evidence type="ECO:0000259" key="3">
    <source>
        <dbReference type="Pfam" id="PF23602"/>
    </source>
</evidence>
<protein>
    <recommendedName>
        <fullName evidence="3">Dynein axonemal assembly factor 11-like CS domain-containing protein</fullName>
    </recommendedName>
</protein>
<feature type="region of interest" description="Disordered" evidence="1">
    <location>
        <begin position="29"/>
        <end position="62"/>
    </location>
</feature>
<name>X6NVI2_RETFI</name>
<accession>X6NVI2</accession>
<comment type="caution">
    <text evidence="4">The sequence shown here is derived from an EMBL/GenBank/DDBJ whole genome shotgun (WGS) entry which is preliminary data.</text>
</comment>
<reference evidence="4 5" key="1">
    <citation type="journal article" date="2013" name="Curr. Biol.">
        <title>The Genome of the Foraminiferan Reticulomyxa filosa.</title>
        <authorList>
            <person name="Glockner G."/>
            <person name="Hulsmann N."/>
            <person name="Schleicher M."/>
            <person name="Noegel A.A."/>
            <person name="Eichinger L."/>
            <person name="Gallinger C."/>
            <person name="Pawlowski J."/>
            <person name="Sierra R."/>
            <person name="Euteneuer U."/>
            <person name="Pillet L."/>
            <person name="Moustafa A."/>
            <person name="Platzer M."/>
            <person name="Groth M."/>
            <person name="Szafranski K."/>
            <person name="Schliwa M."/>
        </authorList>
    </citation>
    <scope>NUCLEOTIDE SEQUENCE [LARGE SCALE GENOMIC DNA]</scope>
</reference>
<dbReference type="OrthoDB" id="10250990at2759"/>
<sequence length="269" mass="31240">MDIHFALALFLKNLCKTLAIKAQETKQLKQSRSDRIKSGKEKIDYNEEKERQLQDEKEKLMDKRPPDAIKEAKKKVHWYFQKKKDVVLNQKDSEGVNGEVPKQRNIARLQFLIEEKESEENIRVVIEAPRYLDTSQIDVDIHPLWFQVVIKGDLLLLHLPKETSSKKNKKFLGASVSKCLVISQVKLSESRVRRVMSTGWLELILPKLHFNPTNQARLSTKRECPENGGTEKNLKTDHLQKEYASEQENERSKLCVLDNIDETDVPPLE</sequence>
<dbReference type="InterPro" id="IPR056496">
    <property type="entry name" value="CS_DNAAF11_C"/>
</dbReference>
<evidence type="ECO:0000313" key="5">
    <source>
        <dbReference type="Proteomes" id="UP000023152"/>
    </source>
</evidence>
<evidence type="ECO:0000313" key="4">
    <source>
        <dbReference type="EMBL" id="ETO29297.1"/>
    </source>
</evidence>
<feature type="region of interest" description="Disordered" evidence="1">
    <location>
        <begin position="219"/>
        <end position="251"/>
    </location>
</feature>
<dbReference type="Proteomes" id="UP000023152">
    <property type="component" value="Unassembled WGS sequence"/>
</dbReference>
<proteinExistence type="predicted"/>
<gene>
    <name evidence="4" type="ORF">RFI_07828</name>
</gene>
<keyword evidence="5" id="KW-1185">Reference proteome</keyword>
<feature type="signal peptide" evidence="2">
    <location>
        <begin position="1"/>
        <end position="19"/>
    </location>
</feature>
<dbReference type="AlphaFoldDB" id="X6NVI2"/>
<keyword evidence="2" id="KW-0732">Signal</keyword>
<organism evidence="4 5">
    <name type="scientific">Reticulomyxa filosa</name>
    <dbReference type="NCBI Taxonomy" id="46433"/>
    <lineage>
        <taxon>Eukaryota</taxon>
        <taxon>Sar</taxon>
        <taxon>Rhizaria</taxon>
        <taxon>Retaria</taxon>
        <taxon>Foraminifera</taxon>
        <taxon>Monothalamids</taxon>
        <taxon>Reticulomyxidae</taxon>
        <taxon>Reticulomyxa</taxon>
    </lineage>
</organism>
<feature type="compositionally biased region" description="Basic and acidic residues" evidence="1">
    <location>
        <begin position="232"/>
        <end position="251"/>
    </location>
</feature>
<evidence type="ECO:0000256" key="2">
    <source>
        <dbReference type="SAM" id="SignalP"/>
    </source>
</evidence>
<feature type="chain" id="PRO_5004976146" description="Dynein axonemal assembly factor 11-like CS domain-containing protein" evidence="2">
    <location>
        <begin position="20"/>
        <end position="269"/>
    </location>
</feature>